<evidence type="ECO:0000256" key="1">
    <source>
        <dbReference type="SAM" id="MobiDB-lite"/>
    </source>
</evidence>
<keyword evidence="3" id="KW-1185">Reference proteome</keyword>
<sequence>MFTTSTLLRIPTARTQSTAPRMEFTRKDVALTVSTCRGATMTTCTWWPRRTRPPCLQLHCSSSDTTRSTVSIGGSNRSRSLCCL</sequence>
<dbReference type="AlphaFoldDB" id="A0AAV0S9L3"/>
<name>A0AAV0S9L3_9ROSI</name>
<protein>
    <submittedName>
        <fullName evidence="2">Uncharacterized protein</fullName>
    </submittedName>
</protein>
<dbReference type="Proteomes" id="UP001154282">
    <property type="component" value="Unassembled WGS sequence"/>
</dbReference>
<evidence type="ECO:0000313" key="2">
    <source>
        <dbReference type="EMBL" id="CAI0628502.1"/>
    </source>
</evidence>
<feature type="region of interest" description="Disordered" evidence="1">
    <location>
        <begin position="62"/>
        <end position="84"/>
    </location>
</feature>
<accession>A0AAV0S9L3</accession>
<organism evidence="2 3">
    <name type="scientific">Linum tenue</name>
    <dbReference type="NCBI Taxonomy" id="586396"/>
    <lineage>
        <taxon>Eukaryota</taxon>
        <taxon>Viridiplantae</taxon>
        <taxon>Streptophyta</taxon>
        <taxon>Embryophyta</taxon>
        <taxon>Tracheophyta</taxon>
        <taxon>Spermatophyta</taxon>
        <taxon>Magnoliopsida</taxon>
        <taxon>eudicotyledons</taxon>
        <taxon>Gunneridae</taxon>
        <taxon>Pentapetalae</taxon>
        <taxon>rosids</taxon>
        <taxon>fabids</taxon>
        <taxon>Malpighiales</taxon>
        <taxon>Linaceae</taxon>
        <taxon>Linum</taxon>
    </lineage>
</organism>
<proteinExistence type="predicted"/>
<reference evidence="2" key="1">
    <citation type="submission" date="2022-08" db="EMBL/GenBank/DDBJ databases">
        <authorList>
            <person name="Gutierrez-Valencia J."/>
        </authorList>
    </citation>
    <scope>NUCLEOTIDE SEQUENCE</scope>
</reference>
<gene>
    <name evidence="2" type="ORF">LITE_LOCUS51657</name>
</gene>
<evidence type="ECO:0000313" key="3">
    <source>
        <dbReference type="Proteomes" id="UP001154282"/>
    </source>
</evidence>
<comment type="caution">
    <text evidence="2">The sequence shown here is derived from an EMBL/GenBank/DDBJ whole genome shotgun (WGS) entry which is preliminary data.</text>
</comment>
<dbReference type="EMBL" id="CAMGYJ010000011">
    <property type="protein sequence ID" value="CAI0628502.1"/>
    <property type="molecule type" value="Genomic_DNA"/>
</dbReference>